<evidence type="ECO:0000256" key="4">
    <source>
        <dbReference type="ARBA" id="ARBA00022989"/>
    </source>
</evidence>
<dbReference type="CDD" id="cd00063">
    <property type="entry name" value="FN3"/>
    <property type="match status" value="1"/>
</dbReference>
<dbReference type="PANTHER" id="PTHR23037">
    <property type="entry name" value="CYTOKINE RECEPTOR"/>
    <property type="match status" value="1"/>
</dbReference>
<evidence type="ECO:0000256" key="6">
    <source>
        <dbReference type="ARBA" id="ARBA00023170"/>
    </source>
</evidence>
<keyword evidence="7" id="KW-0325">Glycoprotein</keyword>
<dbReference type="SUPFAM" id="SSF49265">
    <property type="entry name" value="Fibronectin type III"/>
    <property type="match status" value="2"/>
</dbReference>
<feature type="domain" description="Fibronectin type-III" evidence="8">
    <location>
        <begin position="82"/>
        <end position="172"/>
    </location>
</feature>
<comment type="subcellular location">
    <subcellularLocation>
        <location evidence="1">Membrane</location>
        <topology evidence="1">Single-pass type I membrane protein</topology>
    </subcellularLocation>
</comment>
<evidence type="ECO:0000313" key="9">
    <source>
        <dbReference type="Ensembl" id="ENSPMAP00000000773.1"/>
    </source>
</evidence>
<dbReference type="InterPro" id="IPR015152">
    <property type="entry name" value="Growth/epo_recpt_lig-bind"/>
</dbReference>
<name>S4R6E3_PETMA</name>
<dbReference type="OMA" id="WIVERHT"/>
<dbReference type="GeneTree" id="ENSGT00940000154851"/>
<reference evidence="9" key="1">
    <citation type="submission" date="2025-08" db="UniProtKB">
        <authorList>
            <consortium name="Ensembl"/>
        </authorList>
    </citation>
    <scope>IDENTIFICATION</scope>
</reference>
<dbReference type="GO" id="GO:0004896">
    <property type="term" value="F:cytokine receptor activity"/>
    <property type="evidence" value="ECO:0007669"/>
    <property type="project" value="TreeGrafter"/>
</dbReference>
<evidence type="ECO:0000256" key="7">
    <source>
        <dbReference type="ARBA" id="ARBA00023180"/>
    </source>
</evidence>
<sequence length="172" mass="19680">SAYTCGFDNNLPTSQTLSHGRDGTDNECEDYETSGANSCYFRRENLYLFVTYRIWVVAHNLLGNATSAVLSVDPMNVAQPSPPANVVVVGPPKYPKQLDVSWTYPSAADPSFYPLQFQLRYRRHGTSDWQDRRRRWARRWRTACTGCAPGRAHHVELRCRHSSGRGHWSEWS</sequence>
<keyword evidence="6" id="KW-0675">Receptor</keyword>
<evidence type="ECO:0000256" key="5">
    <source>
        <dbReference type="ARBA" id="ARBA00023136"/>
    </source>
</evidence>
<dbReference type="AlphaFoldDB" id="S4R6E3"/>
<accession>S4R6E3</accession>
<dbReference type="HOGENOM" id="CLU_1558904_0_0_1"/>
<protein>
    <recommendedName>
        <fullName evidence="8">Fibronectin type-III domain-containing protein</fullName>
    </recommendedName>
</protein>
<evidence type="ECO:0000256" key="2">
    <source>
        <dbReference type="ARBA" id="ARBA00022692"/>
    </source>
</evidence>
<dbReference type="GO" id="GO:0009897">
    <property type="term" value="C:external side of plasma membrane"/>
    <property type="evidence" value="ECO:0007669"/>
    <property type="project" value="TreeGrafter"/>
</dbReference>
<dbReference type="Pfam" id="PF09067">
    <property type="entry name" value="EpoR_lig-bind"/>
    <property type="match status" value="1"/>
</dbReference>
<dbReference type="Gene3D" id="2.60.40.10">
    <property type="entry name" value="Immunoglobulins"/>
    <property type="match status" value="2"/>
</dbReference>
<dbReference type="PANTHER" id="PTHR23037:SF46">
    <property type="entry name" value="INTERLEUKIN 5 RECEPTOR SUBUNIT ALPHA"/>
    <property type="match status" value="1"/>
</dbReference>
<keyword evidence="5" id="KW-0472">Membrane</keyword>
<dbReference type="InterPro" id="IPR013783">
    <property type="entry name" value="Ig-like_fold"/>
</dbReference>
<keyword evidence="2" id="KW-0812">Transmembrane</keyword>
<proteinExistence type="predicted"/>
<keyword evidence="3" id="KW-0732">Signal</keyword>
<reference evidence="9" key="2">
    <citation type="submission" date="2025-09" db="UniProtKB">
        <authorList>
            <consortium name="Ensembl"/>
        </authorList>
    </citation>
    <scope>IDENTIFICATION</scope>
</reference>
<dbReference type="Ensembl" id="ENSPMAT00000000775.1">
    <property type="protein sequence ID" value="ENSPMAP00000000773.1"/>
    <property type="gene ID" value="ENSPMAG00000000710.1"/>
</dbReference>
<organism evidence="9">
    <name type="scientific">Petromyzon marinus</name>
    <name type="common">Sea lamprey</name>
    <dbReference type="NCBI Taxonomy" id="7757"/>
    <lineage>
        <taxon>Eukaryota</taxon>
        <taxon>Metazoa</taxon>
        <taxon>Chordata</taxon>
        <taxon>Craniata</taxon>
        <taxon>Vertebrata</taxon>
        <taxon>Cyclostomata</taxon>
        <taxon>Hyperoartia</taxon>
        <taxon>Petromyzontiformes</taxon>
        <taxon>Petromyzontidae</taxon>
        <taxon>Petromyzon</taxon>
    </lineage>
</organism>
<dbReference type="STRING" id="7757.ENSPMAP00000000773"/>
<evidence type="ECO:0000259" key="8">
    <source>
        <dbReference type="PROSITE" id="PS50853"/>
    </source>
</evidence>
<dbReference type="InterPro" id="IPR036116">
    <property type="entry name" value="FN3_sf"/>
</dbReference>
<dbReference type="PROSITE" id="PS50853">
    <property type="entry name" value="FN3"/>
    <property type="match status" value="1"/>
</dbReference>
<evidence type="ECO:0000256" key="3">
    <source>
        <dbReference type="ARBA" id="ARBA00022729"/>
    </source>
</evidence>
<dbReference type="InterPro" id="IPR003961">
    <property type="entry name" value="FN3_dom"/>
</dbReference>
<evidence type="ECO:0000256" key="1">
    <source>
        <dbReference type="ARBA" id="ARBA00004479"/>
    </source>
</evidence>
<keyword evidence="4" id="KW-1133">Transmembrane helix</keyword>